<sequence>MATILYDADADLELIRQKRVAIIGYGSQGHAHALNLRDSGCDVLIGLPERSKSRERARQDGWSPLLPHEAAAQAEVIMLLVPDQLQGQVYRQSIQPELAPGKLLLIAHGFSLQYGQIVPDETIDVAMVAPNGPGAQLRHMYSQGSGIPALWTVYQDVTGRARDLTLSYARALGCTRAGVIQTTLAEETETDLFAEQVVLCGGLTSLIRTAFETLVEAGYQPEVAYTCCLQEVKLIADLLYKGGIHFMHNSISDTAEFGDYLTGPRIIDEHTRGNMRQALKDIQNGSFAREWIMENQAGQPMLKAWRRQDAAHPIETVGEHMRKLLP</sequence>
<evidence type="ECO:0000313" key="13">
    <source>
        <dbReference type="EMBL" id="GCE06257.1"/>
    </source>
</evidence>
<dbReference type="EC" id="1.1.1.86" evidence="9"/>
<evidence type="ECO:0000313" key="14">
    <source>
        <dbReference type="Proteomes" id="UP000287224"/>
    </source>
</evidence>
<dbReference type="GO" id="GO:0050661">
    <property type="term" value="F:NADP binding"/>
    <property type="evidence" value="ECO:0007669"/>
    <property type="project" value="InterPro"/>
</dbReference>
<dbReference type="PROSITE" id="PS51851">
    <property type="entry name" value="KARI_C"/>
    <property type="match status" value="1"/>
</dbReference>
<feature type="binding site" evidence="9 10">
    <location>
        <position position="191"/>
    </location>
    <ligand>
        <name>Mg(2+)</name>
        <dbReference type="ChEBI" id="CHEBI:18420"/>
        <label>1</label>
    </ligand>
</feature>
<evidence type="ECO:0000256" key="3">
    <source>
        <dbReference type="ARBA" id="ARBA00010318"/>
    </source>
</evidence>
<dbReference type="Proteomes" id="UP000287224">
    <property type="component" value="Unassembled WGS sequence"/>
</dbReference>
<dbReference type="GO" id="GO:0000287">
    <property type="term" value="F:magnesium ion binding"/>
    <property type="evidence" value="ECO:0007669"/>
    <property type="project" value="UniProtKB-UniRule"/>
</dbReference>
<dbReference type="Pfam" id="PF01450">
    <property type="entry name" value="KARI_C"/>
    <property type="match status" value="1"/>
</dbReference>
<name>A0A401ZHA7_9CHLR</name>
<feature type="binding site" evidence="9">
    <location>
        <position position="51"/>
    </location>
    <ligand>
        <name>NADP(+)</name>
        <dbReference type="ChEBI" id="CHEBI:58349"/>
    </ligand>
</feature>
<dbReference type="FunFam" id="3.40.50.720:FF:000023">
    <property type="entry name" value="Ketol-acid reductoisomerase (NADP(+))"/>
    <property type="match status" value="1"/>
</dbReference>
<feature type="binding site" evidence="9">
    <location>
        <position position="252"/>
    </location>
    <ligand>
        <name>substrate</name>
    </ligand>
</feature>
<gene>
    <name evidence="9 13" type="primary">ilvC</name>
    <name evidence="13" type="ORF">KDAU_35860</name>
</gene>
<feature type="domain" description="KARI C-terminal knotted" evidence="12">
    <location>
        <begin position="183"/>
        <end position="326"/>
    </location>
</feature>
<evidence type="ECO:0000259" key="11">
    <source>
        <dbReference type="PROSITE" id="PS51850"/>
    </source>
</evidence>
<evidence type="ECO:0000256" key="9">
    <source>
        <dbReference type="HAMAP-Rule" id="MF_00435"/>
    </source>
</evidence>
<evidence type="ECO:0000256" key="6">
    <source>
        <dbReference type="ARBA" id="ARBA00022842"/>
    </source>
</evidence>
<keyword evidence="4 9" id="KW-0028">Amino-acid biosynthesis</keyword>
<comment type="caution">
    <text evidence="13">The sequence shown here is derived from an EMBL/GenBank/DDBJ whole genome shotgun (WGS) entry which is preliminary data.</text>
</comment>
<keyword evidence="7 9" id="KW-0560">Oxidoreductase</keyword>
<dbReference type="InterPro" id="IPR036291">
    <property type="entry name" value="NAD(P)-bd_dom_sf"/>
</dbReference>
<dbReference type="NCBIfam" id="NF004017">
    <property type="entry name" value="PRK05479.1"/>
    <property type="match status" value="1"/>
</dbReference>
<dbReference type="GO" id="GO:0016853">
    <property type="term" value="F:isomerase activity"/>
    <property type="evidence" value="ECO:0007669"/>
    <property type="project" value="UniProtKB-KW"/>
</dbReference>
<dbReference type="InterPro" id="IPR000506">
    <property type="entry name" value="KARI_C"/>
</dbReference>
<feature type="binding site" evidence="9">
    <location>
        <position position="134"/>
    </location>
    <ligand>
        <name>NADP(+)</name>
        <dbReference type="ChEBI" id="CHEBI:58349"/>
    </ligand>
</feature>
<keyword evidence="6 9" id="KW-0460">Magnesium</keyword>
<dbReference type="EMBL" id="BIFQ01000001">
    <property type="protein sequence ID" value="GCE06257.1"/>
    <property type="molecule type" value="Genomic_DNA"/>
</dbReference>
<dbReference type="OrthoDB" id="9804088at2"/>
<comment type="catalytic activity">
    <reaction evidence="9">
        <text>(2R,3R)-2,3-dihydroxy-3-methylpentanoate + NADP(+) = (S)-2-ethyl-2-hydroxy-3-oxobutanoate + NADPH + H(+)</text>
        <dbReference type="Rhea" id="RHEA:13493"/>
        <dbReference type="ChEBI" id="CHEBI:15378"/>
        <dbReference type="ChEBI" id="CHEBI:49256"/>
        <dbReference type="ChEBI" id="CHEBI:49258"/>
        <dbReference type="ChEBI" id="CHEBI:57783"/>
        <dbReference type="ChEBI" id="CHEBI:58349"/>
        <dbReference type="EC" id="1.1.1.86"/>
    </reaction>
</comment>
<dbReference type="SUPFAM" id="SSF51735">
    <property type="entry name" value="NAD(P)-binding Rossmann-fold domains"/>
    <property type="match status" value="1"/>
</dbReference>
<dbReference type="PANTHER" id="PTHR21371">
    <property type="entry name" value="KETOL-ACID REDUCTOISOMERASE, MITOCHONDRIAL"/>
    <property type="match status" value="1"/>
</dbReference>
<dbReference type="UniPathway" id="UPA00049">
    <property type="reaction ID" value="UER00060"/>
</dbReference>
<evidence type="ECO:0000256" key="1">
    <source>
        <dbReference type="ARBA" id="ARBA00004864"/>
    </source>
</evidence>
<evidence type="ECO:0000256" key="4">
    <source>
        <dbReference type="ARBA" id="ARBA00022605"/>
    </source>
</evidence>
<dbReference type="HAMAP" id="MF_00435">
    <property type="entry name" value="IlvC"/>
    <property type="match status" value="1"/>
</dbReference>
<feature type="binding site" evidence="9">
    <location>
        <position position="53"/>
    </location>
    <ligand>
        <name>NADP(+)</name>
        <dbReference type="ChEBI" id="CHEBI:58349"/>
    </ligand>
</feature>
<protein>
    <recommendedName>
        <fullName evidence="9">Ketol-acid reductoisomerase (NADP(+))</fullName>
        <shortName evidence="9">KARI</shortName>
        <ecNumber evidence="9">1.1.1.86</ecNumber>
    </recommendedName>
    <alternativeName>
        <fullName evidence="9">Acetohydroxy-acid isomeroreductase</fullName>
        <shortName evidence="9">AHIR</shortName>
    </alternativeName>
    <alternativeName>
        <fullName evidence="9">Alpha-keto-beta-hydroxylacyl reductoisomerase</fullName>
    </alternativeName>
</protein>
<comment type="similarity">
    <text evidence="3 9 10">Belongs to the ketol-acid reductoisomerase family.</text>
</comment>
<keyword evidence="13" id="KW-0413">Isomerase</keyword>
<comment type="cofactor">
    <cofactor evidence="9">
        <name>Mg(2+)</name>
        <dbReference type="ChEBI" id="CHEBI:18420"/>
    </cofactor>
    <text evidence="9">Binds 2 magnesium ions per subunit.</text>
</comment>
<evidence type="ECO:0000256" key="8">
    <source>
        <dbReference type="ARBA" id="ARBA00023304"/>
    </source>
</evidence>
<dbReference type="Pfam" id="PF07991">
    <property type="entry name" value="KARI_N"/>
    <property type="match status" value="1"/>
</dbReference>
<feature type="active site" evidence="9">
    <location>
        <position position="108"/>
    </location>
</feature>
<proteinExistence type="inferred from homology"/>
<dbReference type="InterPro" id="IPR013116">
    <property type="entry name" value="KARI_N"/>
</dbReference>
<feature type="domain" description="KARI N-terminal Rossmann" evidence="11">
    <location>
        <begin position="1"/>
        <end position="182"/>
    </location>
</feature>
<dbReference type="InterPro" id="IPR013023">
    <property type="entry name" value="KARI"/>
</dbReference>
<dbReference type="RefSeq" id="WP_126597214.1">
    <property type="nucleotide sequence ID" value="NZ_BIFQ01000001.1"/>
</dbReference>
<dbReference type="GO" id="GO:0009097">
    <property type="term" value="P:isoleucine biosynthetic process"/>
    <property type="evidence" value="ECO:0007669"/>
    <property type="project" value="UniProtKB-UniRule"/>
</dbReference>
<dbReference type="InterPro" id="IPR008927">
    <property type="entry name" value="6-PGluconate_DH-like_C_sf"/>
</dbReference>
<dbReference type="NCBIfam" id="TIGR00465">
    <property type="entry name" value="ilvC"/>
    <property type="match status" value="1"/>
</dbReference>
<feature type="binding site" evidence="9">
    <location>
        <position position="231"/>
    </location>
    <ligand>
        <name>Mg(2+)</name>
        <dbReference type="ChEBI" id="CHEBI:18420"/>
        <label>2</label>
    </ligand>
</feature>
<dbReference type="Gene3D" id="6.10.240.10">
    <property type="match status" value="1"/>
</dbReference>
<feature type="binding site" evidence="9 10">
    <location>
        <position position="191"/>
    </location>
    <ligand>
        <name>Mg(2+)</name>
        <dbReference type="ChEBI" id="CHEBI:18420"/>
        <label>2</label>
    </ligand>
</feature>
<evidence type="ECO:0000256" key="5">
    <source>
        <dbReference type="ARBA" id="ARBA00022723"/>
    </source>
</evidence>
<dbReference type="GO" id="GO:0005829">
    <property type="term" value="C:cytosol"/>
    <property type="evidence" value="ECO:0007669"/>
    <property type="project" value="TreeGrafter"/>
</dbReference>
<evidence type="ECO:0000259" key="12">
    <source>
        <dbReference type="PROSITE" id="PS51851"/>
    </source>
</evidence>
<feature type="binding site" evidence="9 10">
    <location>
        <position position="195"/>
    </location>
    <ligand>
        <name>Mg(2+)</name>
        <dbReference type="ChEBI" id="CHEBI:18420"/>
        <label>1</label>
    </ligand>
</feature>
<evidence type="ECO:0000256" key="2">
    <source>
        <dbReference type="ARBA" id="ARBA00004885"/>
    </source>
</evidence>
<dbReference type="SUPFAM" id="SSF48179">
    <property type="entry name" value="6-phosphogluconate dehydrogenase C-terminal domain-like"/>
    <property type="match status" value="1"/>
</dbReference>
<dbReference type="InterPro" id="IPR014359">
    <property type="entry name" value="KARI_prok"/>
</dbReference>
<organism evidence="13 14">
    <name type="scientific">Dictyobacter aurantiacus</name>
    <dbReference type="NCBI Taxonomy" id="1936993"/>
    <lineage>
        <taxon>Bacteria</taxon>
        <taxon>Bacillati</taxon>
        <taxon>Chloroflexota</taxon>
        <taxon>Ktedonobacteria</taxon>
        <taxon>Ktedonobacterales</taxon>
        <taxon>Dictyobacteraceae</taxon>
        <taxon>Dictyobacter</taxon>
    </lineage>
</organism>
<comment type="pathway">
    <text evidence="2 9">Amino-acid biosynthesis; L-isoleucine biosynthesis; L-isoleucine from 2-oxobutanoate: step 2/4.</text>
</comment>
<comment type="pathway">
    <text evidence="1 9">Amino-acid biosynthesis; L-valine biosynthesis; L-valine from pyruvate: step 2/4.</text>
</comment>
<evidence type="ECO:0000256" key="10">
    <source>
        <dbReference type="PROSITE-ProRule" id="PRU01198"/>
    </source>
</evidence>
<evidence type="ECO:0000256" key="7">
    <source>
        <dbReference type="ARBA" id="ARBA00023002"/>
    </source>
</evidence>
<feature type="binding site" evidence="9">
    <location>
        <begin position="25"/>
        <end position="28"/>
    </location>
    <ligand>
        <name>NADP(+)</name>
        <dbReference type="ChEBI" id="CHEBI:58349"/>
    </ligand>
</feature>
<reference evidence="14" key="1">
    <citation type="submission" date="2018-12" db="EMBL/GenBank/DDBJ databases">
        <title>Tengunoibacter tsumagoiensis gen. nov., sp. nov., Dictyobacter kobayashii sp. nov., D. alpinus sp. nov., and D. joshuensis sp. nov. and description of Dictyobacteraceae fam. nov. within the order Ktedonobacterales isolated from Tengu-no-mugimeshi.</title>
        <authorList>
            <person name="Wang C.M."/>
            <person name="Zheng Y."/>
            <person name="Sakai Y."/>
            <person name="Toyoda A."/>
            <person name="Minakuchi Y."/>
            <person name="Abe K."/>
            <person name="Yokota A."/>
            <person name="Yabe S."/>
        </authorList>
    </citation>
    <scope>NUCLEOTIDE SEQUENCE [LARGE SCALE GENOMIC DNA]</scope>
    <source>
        <strain evidence="14">S-27</strain>
    </source>
</reference>
<dbReference type="PANTHER" id="PTHR21371:SF1">
    <property type="entry name" value="KETOL-ACID REDUCTOISOMERASE, MITOCHONDRIAL"/>
    <property type="match status" value="1"/>
</dbReference>
<dbReference type="GO" id="GO:0004455">
    <property type="term" value="F:ketol-acid reductoisomerase activity"/>
    <property type="evidence" value="ECO:0007669"/>
    <property type="project" value="UniProtKB-UniRule"/>
</dbReference>
<dbReference type="PROSITE" id="PS51850">
    <property type="entry name" value="KARI_N"/>
    <property type="match status" value="1"/>
</dbReference>
<keyword evidence="14" id="KW-1185">Reference proteome</keyword>
<keyword evidence="8 9" id="KW-0100">Branched-chain amino acid biosynthesis</keyword>
<accession>A0A401ZHA7</accession>
<comment type="function">
    <text evidence="9">Involved in the biosynthesis of branched-chain amino acids (BCAA). Catalyzes an alkyl-migration followed by a ketol-acid reduction of (S)-2-acetolactate (S2AL) to yield (R)-2,3-dihydroxy-isovalerate. In the isomerase reaction, S2AL is rearranged via a Mg-dependent methyl migration to produce 3-hydroxy-3-methyl-2-ketobutyrate (HMKB). In the reductase reaction, this 2-ketoacid undergoes a metal-dependent reduction by NADPH to yield (R)-2,3-dihydroxy-isovalerate.</text>
</comment>
<dbReference type="GO" id="GO:0009099">
    <property type="term" value="P:L-valine biosynthetic process"/>
    <property type="evidence" value="ECO:0007669"/>
    <property type="project" value="UniProtKB-UniRule"/>
</dbReference>
<dbReference type="PIRSF" id="PIRSF000116">
    <property type="entry name" value="IlvC_gammaproteo"/>
    <property type="match status" value="1"/>
</dbReference>
<dbReference type="UniPathway" id="UPA00047">
    <property type="reaction ID" value="UER00056"/>
</dbReference>
<keyword evidence="9" id="KW-0521">NADP</keyword>
<comment type="caution">
    <text evidence="9 10">Lacks conserved residue(s) required for the propagation of feature annotation.</text>
</comment>
<dbReference type="AlphaFoldDB" id="A0A401ZHA7"/>
<comment type="catalytic activity">
    <reaction evidence="9">
        <text>(2R)-2,3-dihydroxy-3-methylbutanoate + NADP(+) = (2S)-2-acetolactate + NADPH + H(+)</text>
        <dbReference type="Rhea" id="RHEA:22068"/>
        <dbReference type="ChEBI" id="CHEBI:15378"/>
        <dbReference type="ChEBI" id="CHEBI:49072"/>
        <dbReference type="ChEBI" id="CHEBI:57783"/>
        <dbReference type="ChEBI" id="CHEBI:58349"/>
        <dbReference type="ChEBI" id="CHEBI:58476"/>
        <dbReference type="EC" id="1.1.1.86"/>
    </reaction>
</comment>
<keyword evidence="5 9" id="KW-0479">Metal-binding</keyword>
<dbReference type="Gene3D" id="3.40.50.720">
    <property type="entry name" value="NAD(P)-binding Rossmann-like Domain"/>
    <property type="match status" value="1"/>
</dbReference>